<organism evidence="2 3">
    <name type="scientific">Listeria swaminathanii</name>
    <dbReference type="NCBI Taxonomy" id="2713501"/>
    <lineage>
        <taxon>Bacteria</taxon>
        <taxon>Bacillati</taxon>
        <taxon>Bacillota</taxon>
        <taxon>Bacilli</taxon>
        <taxon>Bacillales</taxon>
        <taxon>Listeriaceae</taxon>
        <taxon>Listeria</taxon>
    </lineage>
</organism>
<protein>
    <recommendedName>
        <fullName evidence="4">DUF5082 domain-containing protein</fullName>
    </recommendedName>
</protein>
<dbReference type="EMBL" id="JASBAG010000001">
    <property type="protein sequence ID" value="MDT0095893.1"/>
    <property type="molecule type" value="Genomic_DNA"/>
</dbReference>
<keyword evidence="1" id="KW-0175">Coiled coil</keyword>
<evidence type="ECO:0000313" key="3">
    <source>
        <dbReference type="Proteomes" id="UP001267344"/>
    </source>
</evidence>
<name>A0ABU2IDT4_9LIST</name>
<dbReference type="RefSeq" id="WP_185614810.1">
    <property type="nucleotide sequence ID" value="NZ_CP156021.1"/>
</dbReference>
<dbReference type="GeneID" id="93238754"/>
<evidence type="ECO:0000313" key="2">
    <source>
        <dbReference type="EMBL" id="MDT0095893.1"/>
    </source>
</evidence>
<accession>A0ABU2IDT4</accession>
<feature type="coiled-coil region" evidence="1">
    <location>
        <begin position="5"/>
        <end position="32"/>
    </location>
</feature>
<proteinExistence type="predicted"/>
<evidence type="ECO:0000256" key="1">
    <source>
        <dbReference type="SAM" id="Coils"/>
    </source>
</evidence>
<keyword evidence="3" id="KW-1185">Reference proteome</keyword>
<comment type="caution">
    <text evidence="2">The sequence shown here is derived from an EMBL/GenBank/DDBJ whole genome shotgun (WGS) entry which is preliminary data.</text>
</comment>
<evidence type="ECO:0008006" key="4">
    <source>
        <dbReference type="Google" id="ProtNLM"/>
    </source>
</evidence>
<reference evidence="2 3" key="1">
    <citation type="submission" date="2023-05" db="EMBL/GenBank/DDBJ databases">
        <title>A Combination of Whole Genome Sequencing and Metagenomics Reveals Diversity of Listeria spp. in Soil Collected from the Nantahala National Forest.</title>
        <authorList>
            <person name="Wang J."/>
            <person name="Schamp C.N."/>
            <person name="Hudson L.K."/>
            <person name="Chaggar H.K."/>
            <person name="Bryan D.W."/>
            <person name="Radosevich M."/>
            <person name="Denes T.G."/>
        </authorList>
    </citation>
    <scope>NUCLEOTIDE SEQUENCE [LARGE SCALE GENOMIC DNA]</scope>
    <source>
        <strain evidence="2 3">UTK S2-0009</strain>
    </source>
</reference>
<sequence length="118" mass="14159">MTNKLNQINNTLQDLEIELNKTKRQTENLKEVDTIGYITRNQCDNLFADIAHFWKGDNATQFLNISHEEVSFKINKLQKETYQRIEELAVKERKIKTNIYTTEELYYQEKKQQLEEDN</sequence>
<gene>
    <name evidence="2" type="ORF">QJV39_04130</name>
</gene>
<dbReference type="Proteomes" id="UP001267344">
    <property type="component" value="Unassembled WGS sequence"/>
</dbReference>